<dbReference type="Gene3D" id="2.40.330.10">
    <property type="entry name" value="DNA-binding pseudobarrel domain"/>
    <property type="match status" value="1"/>
</dbReference>
<evidence type="ECO:0008006" key="8">
    <source>
        <dbReference type="Google" id="ProtNLM"/>
    </source>
</evidence>
<dbReference type="PANTHER" id="PTHR34269">
    <property type="entry name" value="TRANSCRIPTION FACTOR B3-DOMAIN FAMILY-RELATED"/>
    <property type="match status" value="1"/>
</dbReference>
<comment type="subcellular location">
    <subcellularLocation>
        <location evidence="1">Nucleus</location>
    </subcellularLocation>
</comment>
<dbReference type="InterPro" id="IPR051442">
    <property type="entry name" value="B3_domain"/>
</dbReference>
<evidence type="ECO:0000256" key="4">
    <source>
        <dbReference type="ARBA" id="ARBA00023163"/>
    </source>
</evidence>
<keyword evidence="2" id="KW-0805">Transcription regulation</keyword>
<dbReference type="EMBL" id="AWUE01020370">
    <property type="protein sequence ID" value="OMO68633.1"/>
    <property type="molecule type" value="Genomic_DNA"/>
</dbReference>
<dbReference type="PANTHER" id="PTHR34269:SF11">
    <property type="entry name" value="B3 DOMAIN PROTEIN"/>
    <property type="match status" value="1"/>
</dbReference>
<name>A0A1R3HEB0_9ROSI</name>
<dbReference type="GO" id="GO:0003677">
    <property type="term" value="F:DNA binding"/>
    <property type="evidence" value="ECO:0007669"/>
    <property type="project" value="UniProtKB-KW"/>
</dbReference>
<keyword evidence="5" id="KW-0539">Nucleus</keyword>
<evidence type="ECO:0000313" key="7">
    <source>
        <dbReference type="Proteomes" id="UP000187203"/>
    </source>
</evidence>
<reference evidence="7" key="1">
    <citation type="submission" date="2013-09" db="EMBL/GenBank/DDBJ databases">
        <title>Corchorus olitorius genome sequencing.</title>
        <authorList>
            <person name="Alam M."/>
            <person name="Haque M.S."/>
            <person name="Islam M.S."/>
            <person name="Emdad E.M."/>
            <person name="Islam M.M."/>
            <person name="Ahmed B."/>
            <person name="Halim A."/>
            <person name="Hossen Q.M.M."/>
            <person name="Hossain M.Z."/>
            <person name="Ahmed R."/>
            <person name="Khan M.M."/>
            <person name="Islam R."/>
            <person name="Rashid M.M."/>
            <person name="Khan S.A."/>
            <person name="Rahman M.S."/>
            <person name="Alam M."/>
            <person name="Yahiya A.S."/>
            <person name="Khan M.S."/>
            <person name="Azam M.S."/>
            <person name="Haque T."/>
            <person name="Lashkar M.Z.H."/>
            <person name="Akhand A.I."/>
            <person name="Morshed G."/>
            <person name="Roy S."/>
            <person name="Uddin K.S."/>
            <person name="Rabeya T."/>
            <person name="Hossain A.S."/>
            <person name="Chowdhury A."/>
            <person name="Snigdha A.R."/>
            <person name="Mortoza M.S."/>
            <person name="Matin S.A."/>
            <person name="Hoque S.M.E."/>
            <person name="Islam M.K."/>
            <person name="Roy D.K."/>
            <person name="Haider R."/>
            <person name="Moosa M.M."/>
            <person name="Elias S.M."/>
            <person name="Hasan A.M."/>
            <person name="Jahan S."/>
            <person name="Shafiuddin M."/>
            <person name="Mahmood N."/>
            <person name="Shommy N.S."/>
        </authorList>
    </citation>
    <scope>NUCLEOTIDE SEQUENCE [LARGE SCALE GENOMIC DNA]</scope>
    <source>
        <strain evidence="7">cv. O-4</strain>
    </source>
</reference>
<sequence>MAELRFANRHHHEDQWCIKKKLCESDLGKKSGLLLPSEVVESHIFPLWNVDEHEQLHSSRNGLLVFVMDCDTKTGHEMAFKQWNQGEAYVLVKSWARGFVKRRNLKLSDEIGLFWEHCHSRFIFYVLNRAATAVK</sequence>
<dbReference type="InterPro" id="IPR015300">
    <property type="entry name" value="DNA-bd_pseudobarrel_sf"/>
</dbReference>
<dbReference type="OrthoDB" id="1915967at2759"/>
<accession>A0A1R3HEB0</accession>
<evidence type="ECO:0000256" key="5">
    <source>
        <dbReference type="ARBA" id="ARBA00023242"/>
    </source>
</evidence>
<evidence type="ECO:0000256" key="3">
    <source>
        <dbReference type="ARBA" id="ARBA00023125"/>
    </source>
</evidence>
<keyword evidence="3" id="KW-0238">DNA-binding</keyword>
<dbReference type="SUPFAM" id="SSF101936">
    <property type="entry name" value="DNA-binding pseudobarrel domain"/>
    <property type="match status" value="1"/>
</dbReference>
<evidence type="ECO:0000313" key="6">
    <source>
        <dbReference type="EMBL" id="OMO68633.1"/>
    </source>
</evidence>
<keyword evidence="4" id="KW-0804">Transcription</keyword>
<evidence type="ECO:0000256" key="1">
    <source>
        <dbReference type="ARBA" id="ARBA00004123"/>
    </source>
</evidence>
<keyword evidence="7" id="KW-1185">Reference proteome</keyword>
<protein>
    <recommendedName>
        <fullName evidence="8">TF-B3 domain-containing protein</fullName>
    </recommendedName>
</protein>
<dbReference type="CDD" id="cd10017">
    <property type="entry name" value="B3_DNA"/>
    <property type="match status" value="1"/>
</dbReference>
<gene>
    <name evidence="6" type="ORF">COLO4_29538</name>
</gene>
<organism evidence="6 7">
    <name type="scientific">Corchorus olitorius</name>
    <dbReference type="NCBI Taxonomy" id="93759"/>
    <lineage>
        <taxon>Eukaryota</taxon>
        <taxon>Viridiplantae</taxon>
        <taxon>Streptophyta</taxon>
        <taxon>Embryophyta</taxon>
        <taxon>Tracheophyta</taxon>
        <taxon>Spermatophyta</taxon>
        <taxon>Magnoliopsida</taxon>
        <taxon>eudicotyledons</taxon>
        <taxon>Gunneridae</taxon>
        <taxon>Pentapetalae</taxon>
        <taxon>rosids</taxon>
        <taxon>malvids</taxon>
        <taxon>Malvales</taxon>
        <taxon>Malvaceae</taxon>
        <taxon>Grewioideae</taxon>
        <taxon>Apeibeae</taxon>
        <taxon>Corchorus</taxon>
    </lineage>
</organism>
<evidence type="ECO:0000256" key="2">
    <source>
        <dbReference type="ARBA" id="ARBA00023015"/>
    </source>
</evidence>
<dbReference type="Proteomes" id="UP000187203">
    <property type="component" value="Unassembled WGS sequence"/>
</dbReference>
<dbReference type="AlphaFoldDB" id="A0A1R3HEB0"/>
<comment type="caution">
    <text evidence="6">The sequence shown here is derived from an EMBL/GenBank/DDBJ whole genome shotgun (WGS) entry which is preliminary data.</text>
</comment>
<proteinExistence type="predicted"/>
<dbReference type="InterPro" id="IPR003340">
    <property type="entry name" value="B3_DNA-bd"/>
</dbReference>
<dbReference type="GO" id="GO:0005634">
    <property type="term" value="C:nucleus"/>
    <property type="evidence" value="ECO:0007669"/>
    <property type="project" value="UniProtKB-SubCell"/>
</dbReference>